<dbReference type="InterPro" id="IPR028258">
    <property type="entry name" value="Sec3-PIP2_bind"/>
</dbReference>
<sequence length="851" mass="96309">MSGAKFELQKEVFEGSKERLHGVVGVTKTSRKKKPSFLCLTGSIERPIRFTIYLVKQTEKGFKRKQEWTLSSLKEANYKAKDSLDFDLLLEKSYHWTATSTEDKDVLFSLIYQITARMHRPPKFINYQPDEEGDSEGASNIPIVAVPKDGQMVDSDEEEFGLTEREEFDLEKVLGRAENAVVNAEAFMEQLAKELSILDGENIHSIMDSETQVNVLMERIDESIVQLEKIESELTDYEDSVVVVQAAVEKIEEENSQMGTASKNQQLLLKELSTLIEALDFSAGSNILNSDLSSKEGIEKAARDANLLKKALDMDEEIHPALQKMHSVVHQRSRLEKIRDKFAKGLTSHLAKLFIHHGNISSVDNVSSINHFRLSPLNLMHNELIVYSDLMIWLKSVEMDCYSSLLQKYTMSTQKVYERNVKALFEEARVRISGNNTPSSRISGSSTDLRIRGKFFGKTRSLANREGDTESQGSGEGSVDSSERQHFYDVLEQLLEGLEPGVNSEEKFITSFFNVDGSSSLNTSSVISPSKSSGSAELRRIMGNLFGSIESELVAFLVHYEKMESSFCMGAMVRLGNHALKSENTSTYIGMIYGSVLVQEKRSFDRLMNSYVQAINDSRLPRKTKPGILPFITEFEDFAVMAESIFGNSARRSDLEKWYVKMLCAMFDAIMRLASDGGKTPGEVIRMENYHRLHANLSQLKVAALDVQKKDAKTKYNEALNGYVTKYFGRPLNKLNEFFEGVQAKVSQGVKESEIGYQMAFSRAELKRVIKEYPAKEVKKGLESLYKKVEKHLSEDESLLQVVWRAMQEEFIVQYKSIESLISRCYPGAKITLEFTIEDILLFFSEIAQSH</sequence>
<evidence type="ECO:0000313" key="8">
    <source>
        <dbReference type="EMBL" id="OXA53224.1"/>
    </source>
</evidence>
<feature type="coiled-coil region" evidence="5">
    <location>
        <begin position="174"/>
        <end position="254"/>
    </location>
</feature>
<protein>
    <submittedName>
        <fullName evidence="8">Exocyst complex component 1</fullName>
    </submittedName>
</protein>
<dbReference type="GO" id="GO:0005546">
    <property type="term" value="F:phosphatidylinositol-4,5-bisphosphate binding"/>
    <property type="evidence" value="ECO:0007669"/>
    <property type="project" value="TreeGrafter"/>
</dbReference>
<dbReference type="Proteomes" id="UP000198287">
    <property type="component" value="Unassembled WGS sequence"/>
</dbReference>
<dbReference type="AlphaFoldDB" id="A0A226E806"/>
<evidence type="ECO:0000256" key="6">
    <source>
        <dbReference type="SAM" id="MobiDB-lite"/>
    </source>
</evidence>
<dbReference type="Pfam" id="PF15277">
    <property type="entry name" value="Sec3-PIP2_bind"/>
    <property type="match status" value="1"/>
</dbReference>
<keyword evidence="9" id="KW-1185">Reference proteome</keyword>
<feature type="domain" description="Exocyst complex component Sec3 PIP2-binding N-terminal" evidence="7">
    <location>
        <begin position="31"/>
        <end position="118"/>
    </location>
</feature>
<comment type="caution">
    <text evidence="8">The sequence shown here is derived from an EMBL/GenBank/DDBJ whole genome shotgun (WGS) entry which is preliminary data.</text>
</comment>
<name>A0A226E806_FOLCA</name>
<dbReference type="OMA" id="NQHVMSA"/>
<gene>
    <name evidence="8" type="ORF">Fcan01_12459</name>
</gene>
<evidence type="ECO:0000256" key="4">
    <source>
        <dbReference type="ARBA" id="ARBA00023054"/>
    </source>
</evidence>
<dbReference type="EMBL" id="LNIX01000006">
    <property type="protein sequence ID" value="OXA53224.1"/>
    <property type="molecule type" value="Genomic_DNA"/>
</dbReference>
<reference evidence="8 9" key="1">
    <citation type="submission" date="2015-12" db="EMBL/GenBank/DDBJ databases">
        <title>The genome of Folsomia candida.</title>
        <authorList>
            <person name="Faddeeva A."/>
            <person name="Derks M.F."/>
            <person name="Anvar Y."/>
            <person name="Smit S."/>
            <person name="Van Straalen N."/>
            <person name="Roelofs D."/>
        </authorList>
    </citation>
    <scope>NUCLEOTIDE SEQUENCE [LARGE SCALE GENOMIC DNA]</scope>
    <source>
        <strain evidence="8 9">VU population</strain>
        <tissue evidence="8">Whole body</tissue>
    </source>
</reference>
<dbReference type="PANTHER" id="PTHR16092:SF14">
    <property type="entry name" value="EXOCYST COMPLEX COMPONENT 1 ISOFORM X1"/>
    <property type="match status" value="1"/>
</dbReference>
<dbReference type="InterPro" id="IPR048628">
    <property type="entry name" value="Sec3_C"/>
</dbReference>
<dbReference type="OrthoDB" id="27109at2759"/>
<evidence type="ECO:0000256" key="1">
    <source>
        <dbReference type="ARBA" id="ARBA00006518"/>
    </source>
</evidence>
<dbReference type="CDD" id="cd14683">
    <property type="entry name" value="PH-EXOC1"/>
    <property type="match status" value="1"/>
</dbReference>
<dbReference type="GO" id="GO:0005886">
    <property type="term" value="C:plasma membrane"/>
    <property type="evidence" value="ECO:0007669"/>
    <property type="project" value="TreeGrafter"/>
</dbReference>
<comment type="similarity">
    <text evidence="1">Belongs to the SEC3 family.</text>
</comment>
<dbReference type="Pfam" id="PF20654">
    <property type="entry name" value="Sec3_C-term"/>
    <property type="match status" value="1"/>
</dbReference>
<dbReference type="Pfam" id="PF09763">
    <property type="entry name" value="Sec3_CC"/>
    <property type="match status" value="1"/>
</dbReference>
<evidence type="ECO:0000256" key="3">
    <source>
        <dbReference type="ARBA" id="ARBA00022483"/>
    </source>
</evidence>
<keyword evidence="2" id="KW-0813">Transport</keyword>
<accession>A0A226E806</accession>
<evidence type="ECO:0000313" key="9">
    <source>
        <dbReference type="Proteomes" id="UP000198287"/>
    </source>
</evidence>
<dbReference type="SMART" id="SM01313">
    <property type="entry name" value="Sec3-PIP2_bind"/>
    <property type="match status" value="1"/>
</dbReference>
<dbReference type="STRING" id="158441.A0A226E806"/>
<dbReference type="InterPro" id="IPR019160">
    <property type="entry name" value="Sec3_CC"/>
</dbReference>
<keyword evidence="3" id="KW-0268">Exocytosis</keyword>
<keyword evidence="4 5" id="KW-0175">Coiled coil</keyword>
<feature type="region of interest" description="Disordered" evidence="6">
    <location>
        <begin position="462"/>
        <end position="483"/>
    </location>
</feature>
<evidence type="ECO:0000259" key="7">
    <source>
        <dbReference type="SMART" id="SM01313"/>
    </source>
</evidence>
<dbReference type="GO" id="GO:0006887">
    <property type="term" value="P:exocytosis"/>
    <property type="evidence" value="ECO:0007669"/>
    <property type="project" value="UniProtKB-KW"/>
</dbReference>
<evidence type="ECO:0000256" key="5">
    <source>
        <dbReference type="SAM" id="Coils"/>
    </source>
</evidence>
<evidence type="ECO:0000256" key="2">
    <source>
        <dbReference type="ARBA" id="ARBA00022448"/>
    </source>
</evidence>
<dbReference type="PANTHER" id="PTHR16092">
    <property type="entry name" value="SEC3/SYNTAXIN-RELATED"/>
    <property type="match status" value="1"/>
</dbReference>
<dbReference type="GO" id="GO:0006893">
    <property type="term" value="P:Golgi to plasma membrane transport"/>
    <property type="evidence" value="ECO:0007669"/>
    <property type="project" value="TreeGrafter"/>
</dbReference>
<dbReference type="GO" id="GO:0000145">
    <property type="term" value="C:exocyst"/>
    <property type="evidence" value="ECO:0007669"/>
    <property type="project" value="InterPro"/>
</dbReference>
<dbReference type="Gene3D" id="2.30.29.90">
    <property type="match status" value="1"/>
</dbReference>
<organism evidence="8 9">
    <name type="scientific">Folsomia candida</name>
    <name type="common">Springtail</name>
    <dbReference type="NCBI Taxonomy" id="158441"/>
    <lineage>
        <taxon>Eukaryota</taxon>
        <taxon>Metazoa</taxon>
        <taxon>Ecdysozoa</taxon>
        <taxon>Arthropoda</taxon>
        <taxon>Hexapoda</taxon>
        <taxon>Collembola</taxon>
        <taxon>Entomobryomorpha</taxon>
        <taxon>Isotomoidea</taxon>
        <taxon>Isotomidae</taxon>
        <taxon>Proisotominae</taxon>
        <taxon>Folsomia</taxon>
    </lineage>
</organism>
<proteinExistence type="inferred from homology"/>